<evidence type="ECO:0000313" key="2">
    <source>
        <dbReference type="Proteomes" id="UP000792457"/>
    </source>
</evidence>
<dbReference type="Proteomes" id="UP000792457">
    <property type="component" value="Unassembled WGS sequence"/>
</dbReference>
<sequence length="118" mass="13509">MLNKCIQLFNNLLYIHVSIQRRDVRLLVGAVYLPPKSCHVLFESHCSAIESLLTNSRFSDILIAGDFNLPVSQAEDRLLPEESSGYHPALTFSIELHCDLNITNNSYFIYNYKKCNTE</sequence>
<keyword evidence="2" id="KW-1185">Reference proteome</keyword>
<reference evidence="1" key="1">
    <citation type="submission" date="2013-04" db="EMBL/GenBank/DDBJ databases">
        <authorList>
            <person name="Qu J."/>
            <person name="Murali S.C."/>
            <person name="Bandaranaike D."/>
            <person name="Bellair M."/>
            <person name="Blankenburg K."/>
            <person name="Chao H."/>
            <person name="Dinh H."/>
            <person name="Doddapaneni H."/>
            <person name="Downs B."/>
            <person name="Dugan-Rocha S."/>
            <person name="Elkadiri S."/>
            <person name="Gnanaolivu R.D."/>
            <person name="Hernandez B."/>
            <person name="Javaid M."/>
            <person name="Jayaseelan J.C."/>
            <person name="Lee S."/>
            <person name="Li M."/>
            <person name="Ming W."/>
            <person name="Munidasa M."/>
            <person name="Muniz J."/>
            <person name="Nguyen L."/>
            <person name="Ongeri F."/>
            <person name="Osuji N."/>
            <person name="Pu L.-L."/>
            <person name="Puazo M."/>
            <person name="Qu C."/>
            <person name="Quiroz J."/>
            <person name="Raj R."/>
            <person name="Weissenberger G."/>
            <person name="Xin Y."/>
            <person name="Zou X."/>
            <person name="Han Y."/>
            <person name="Richards S."/>
            <person name="Worley K."/>
            <person name="Muzny D."/>
            <person name="Gibbs R."/>
        </authorList>
    </citation>
    <scope>NUCLEOTIDE SEQUENCE</scope>
    <source>
        <strain evidence="1">Sampled in the wild</strain>
    </source>
</reference>
<organism evidence="1 2">
    <name type="scientific">Ladona fulva</name>
    <name type="common">Scarce chaser dragonfly</name>
    <name type="synonym">Libellula fulva</name>
    <dbReference type="NCBI Taxonomy" id="123851"/>
    <lineage>
        <taxon>Eukaryota</taxon>
        <taxon>Metazoa</taxon>
        <taxon>Ecdysozoa</taxon>
        <taxon>Arthropoda</taxon>
        <taxon>Hexapoda</taxon>
        <taxon>Insecta</taxon>
        <taxon>Pterygota</taxon>
        <taxon>Palaeoptera</taxon>
        <taxon>Odonata</taxon>
        <taxon>Epiprocta</taxon>
        <taxon>Anisoptera</taxon>
        <taxon>Libelluloidea</taxon>
        <taxon>Libellulidae</taxon>
        <taxon>Ladona</taxon>
    </lineage>
</organism>
<dbReference type="InterPro" id="IPR036691">
    <property type="entry name" value="Endo/exonu/phosph_ase_sf"/>
</dbReference>
<evidence type="ECO:0000313" key="1">
    <source>
        <dbReference type="EMBL" id="KAG8228666.1"/>
    </source>
</evidence>
<gene>
    <name evidence="1" type="ORF">J437_LFUL008903</name>
</gene>
<dbReference type="EMBL" id="KZ308380">
    <property type="protein sequence ID" value="KAG8228666.1"/>
    <property type="molecule type" value="Genomic_DNA"/>
</dbReference>
<accession>A0A8K0P087</accession>
<comment type="caution">
    <text evidence="1">The sequence shown here is derived from an EMBL/GenBank/DDBJ whole genome shotgun (WGS) entry which is preliminary data.</text>
</comment>
<feature type="non-terminal residue" evidence="1">
    <location>
        <position position="118"/>
    </location>
</feature>
<reference evidence="1" key="2">
    <citation type="submission" date="2017-10" db="EMBL/GenBank/DDBJ databases">
        <title>Ladona fulva Genome sequencing and assembly.</title>
        <authorList>
            <person name="Murali S."/>
            <person name="Richards S."/>
            <person name="Bandaranaike D."/>
            <person name="Bellair M."/>
            <person name="Blankenburg K."/>
            <person name="Chao H."/>
            <person name="Dinh H."/>
            <person name="Doddapaneni H."/>
            <person name="Dugan-Rocha S."/>
            <person name="Elkadiri S."/>
            <person name="Gnanaolivu R."/>
            <person name="Hernandez B."/>
            <person name="Skinner E."/>
            <person name="Javaid M."/>
            <person name="Lee S."/>
            <person name="Li M."/>
            <person name="Ming W."/>
            <person name="Munidasa M."/>
            <person name="Muniz J."/>
            <person name="Nguyen L."/>
            <person name="Hughes D."/>
            <person name="Osuji N."/>
            <person name="Pu L.-L."/>
            <person name="Puazo M."/>
            <person name="Qu C."/>
            <person name="Quiroz J."/>
            <person name="Raj R."/>
            <person name="Weissenberger G."/>
            <person name="Xin Y."/>
            <person name="Zou X."/>
            <person name="Han Y."/>
            <person name="Worley K."/>
            <person name="Muzny D."/>
            <person name="Gibbs R."/>
        </authorList>
    </citation>
    <scope>NUCLEOTIDE SEQUENCE</scope>
    <source>
        <strain evidence="1">Sampled in the wild</strain>
    </source>
</reference>
<proteinExistence type="predicted"/>
<dbReference type="OrthoDB" id="6118220at2759"/>
<name>A0A8K0P087_LADFU</name>
<dbReference type="SUPFAM" id="SSF56219">
    <property type="entry name" value="DNase I-like"/>
    <property type="match status" value="1"/>
</dbReference>
<dbReference type="Gene3D" id="3.60.10.10">
    <property type="entry name" value="Endonuclease/exonuclease/phosphatase"/>
    <property type="match status" value="1"/>
</dbReference>
<dbReference type="AlphaFoldDB" id="A0A8K0P087"/>
<protein>
    <recommendedName>
        <fullName evidence="3">Endonuclease/exonuclease/phosphatase domain-containing protein</fullName>
    </recommendedName>
</protein>
<evidence type="ECO:0008006" key="3">
    <source>
        <dbReference type="Google" id="ProtNLM"/>
    </source>
</evidence>